<proteinExistence type="predicted"/>
<feature type="transmembrane region" description="Helical" evidence="1">
    <location>
        <begin position="12"/>
        <end position="34"/>
    </location>
</feature>
<keyword evidence="1" id="KW-0472">Membrane</keyword>
<accession>A0ABW2ARX4</accession>
<organism evidence="2 3">
    <name type="scientific">Branchiibius cervicis</name>
    <dbReference type="NCBI Taxonomy" id="908252"/>
    <lineage>
        <taxon>Bacteria</taxon>
        <taxon>Bacillati</taxon>
        <taxon>Actinomycetota</taxon>
        <taxon>Actinomycetes</taxon>
        <taxon>Micrococcales</taxon>
        <taxon>Dermacoccaceae</taxon>
        <taxon>Branchiibius</taxon>
    </lineage>
</organism>
<dbReference type="Proteomes" id="UP001596356">
    <property type="component" value="Unassembled WGS sequence"/>
</dbReference>
<evidence type="ECO:0000313" key="3">
    <source>
        <dbReference type="Proteomes" id="UP001596356"/>
    </source>
</evidence>
<feature type="transmembrane region" description="Helical" evidence="1">
    <location>
        <begin position="40"/>
        <end position="60"/>
    </location>
</feature>
<protein>
    <submittedName>
        <fullName evidence="2">Uncharacterized protein</fullName>
    </submittedName>
</protein>
<keyword evidence="1" id="KW-0812">Transmembrane</keyword>
<keyword evidence="1" id="KW-1133">Transmembrane helix</keyword>
<evidence type="ECO:0000313" key="2">
    <source>
        <dbReference type="EMBL" id="MFC6713846.1"/>
    </source>
</evidence>
<sequence>MRGEASKQLRRPEVWMLLVIGTLLIAVGLMIMSLPSGRGIGAVPLIVGAGVFGMAIATIVRGG</sequence>
<evidence type="ECO:0000256" key="1">
    <source>
        <dbReference type="SAM" id="Phobius"/>
    </source>
</evidence>
<dbReference type="RefSeq" id="WP_377821914.1">
    <property type="nucleotide sequence ID" value="NZ_JBHSWJ010000002.1"/>
</dbReference>
<gene>
    <name evidence="2" type="ORF">ACFQBT_08425</name>
</gene>
<name>A0ABW2ARX4_9MICO</name>
<comment type="caution">
    <text evidence="2">The sequence shown here is derived from an EMBL/GenBank/DDBJ whole genome shotgun (WGS) entry which is preliminary data.</text>
</comment>
<reference evidence="3" key="1">
    <citation type="journal article" date="2019" name="Int. J. Syst. Evol. Microbiol.">
        <title>The Global Catalogue of Microorganisms (GCM) 10K type strain sequencing project: providing services to taxonomists for standard genome sequencing and annotation.</title>
        <authorList>
            <consortium name="The Broad Institute Genomics Platform"/>
            <consortium name="The Broad Institute Genome Sequencing Center for Infectious Disease"/>
            <person name="Wu L."/>
            <person name="Ma J."/>
        </authorList>
    </citation>
    <scope>NUCLEOTIDE SEQUENCE [LARGE SCALE GENOMIC DNA]</scope>
    <source>
        <strain evidence="3">NBRC 106593</strain>
    </source>
</reference>
<keyword evidence="3" id="KW-1185">Reference proteome</keyword>
<dbReference type="EMBL" id="JBHSWJ010000002">
    <property type="protein sequence ID" value="MFC6713846.1"/>
    <property type="molecule type" value="Genomic_DNA"/>
</dbReference>